<comment type="subcellular location">
    <subcellularLocation>
        <location evidence="1">Cell membrane</location>
        <topology evidence="1">Multi-pass membrane protein</topology>
    </subcellularLocation>
</comment>
<feature type="domain" description="ABC3 transporter permease C-terminal" evidence="8">
    <location>
        <begin position="271"/>
        <end position="383"/>
    </location>
</feature>
<accession>A0A6I3SHS8</accession>
<dbReference type="Pfam" id="PF12704">
    <property type="entry name" value="MacB_PCD"/>
    <property type="match status" value="1"/>
</dbReference>
<dbReference type="InterPro" id="IPR050250">
    <property type="entry name" value="Macrolide_Exporter_MacB"/>
</dbReference>
<comment type="similarity">
    <text evidence="6">Belongs to the ABC-4 integral membrane protein family.</text>
</comment>
<feature type="transmembrane region" description="Helical" evidence="7">
    <location>
        <begin position="261"/>
        <end position="283"/>
    </location>
</feature>
<keyword evidence="2" id="KW-1003">Cell membrane</keyword>
<evidence type="ECO:0000313" key="11">
    <source>
        <dbReference type="Proteomes" id="UP000430670"/>
    </source>
</evidence>
<evidence type="ECO:0000259" key="8">
    <source>
        <dbReference type="Pfam" id="PF02687"/>
    </source>
</evidence>
<keyword evidence="3 7" id="KW-0812">Transmembrane</keyword>
<dbReference type="GO" id="GO:0005886">
    <property type="term" value="C:plasma membrane"/>
    <property type="evidence" value="ECO:0007669"/>
    <property type="project" value="UniProtKB-SubCell"/>
</dbReference>
<dbReference type="InterPro" id="IPR003838">
    <property type="entry name" value="ABC3_permease_C"/>
</dbReference>
<organism evidence="10 11">
    <name type="scientific">Heliobacterium mobile</name>
    <name type="common">Heliobacillus mobilis</name>
    <dbReference type="NCBI Taxonomy" id="28064"/>
    <lineage>
        <taxon>Bacteria</taxon>
        <taxon>Bacillati</taxon>
        <taxon>Bacillota</taxon>
        <taxon>Clostridia</taxon>
        <taxon>Eubacteriales</taxon>
        <taxon>Heliobacteriaceae</taxon>
        <taxon>Heliobacterium</taxon>
    </lineage>
</organism>
<dbReference type="PANTHER" id="PTHR30572">
    <property type="entry name" value="MEMBRANE COMPONENT OF TRANSPORTER-RELATED"/>
    <property type="match status" value="1"/>
</dbReference>
<evidence type="ECO:0000256" key="6">
    <source>
        <dbReference type="ARBA" id="ARBA00038076"/>
    </source>
</evidence>
<proteinExistence type="inferred from homology"/>
<dbReference type="EMBL" id="WNKU01000003">
    <property type="protein sequence ID" value="MTV48257.1"/>
    <property type="molecule type" value="Genomic_DNA"/>
</dbReference>
<keyword evidence="11" id="KW-1185">Reference proteome</keyword>
<dbReference type="InterPro" id="IPR025857">
    <property type="entry name" value="MacB_PCD"/>
</dbReference>
<reference evidence="10 11" key="1">
    <citation type="submission" date="2019-11" db="EMBL/GenBank/DDBJ databases">
        <title>Whole-genome sequence of a the green, strictly anaerobic photosynthetic bacterium Heliobacillus mobilis DSM 6151.</title>
        <authorList>
            <person name="Kyndt J.A."/>
            <person name="Meyer T.E."/>
        </authorList>
    </citation>
    <scope>NUCLEOTIDE SEQUENCE [LARGE SCALE GENOMIC DNA]</scope>
    <source>
        <strain evidence="10 11">DSM 6151</strain>
    </source>
</reference>
<keyword evidence="4 7" id="KW-1133">Transmembrane helix</keyword>
<evidence type="ECO:0000256" key="7">
    <source>
        <dbReference type="SAM" id="Phobius"/>
    </source>
</evidence>
<dbReference type="Pfam" id="PF02687">
    <property type="entry name" value="FtsX"/>
    <property type="match status" value="1"/>
</dbReference>
<keyword evidence="5 7" id="KW-0472">Membrane</keyword>
<evidence type="ECO:0000256" key="5">
    <source>
        <dbReference type="ARBA" id="ARBA00023136"/>
    </source>
</evidence>
<dbReference type="AlphaFoldDB" id="A0A6I3SHS8"/>
<gene>
    <name evidence="10" type="ORF">GJ688_04565</name>
</gene>
<feature type="transmembrane region" description="Helical" evidence="7">
    <location>
        <begin position="356"/>
        <end position="382"/>
    </location>
</feature>
<dbReference type="PANTHER" id="PTHR30572:SF4">
    <property type="entry name" value="ABC TRANSPORTER PERMEASE YTRF"/>
    <property type="match status" value="1"/>
</dbReference>
<dbReference type="RefSeq" id="WP_155475361.1">
    <property type="nucleotide sequence ID" value="NZ_WNKU01000003.1"/>
</dbReference>
<dbReference type="OrthoDB" id="6313at2"/>
<name>A0A6I3SHS8_HELMO</name>
<dbReference type="Proteomes" id="UP000430670">
    <property type="component" value="Unassembled WGS sequence"/>
</dbReference>
<dbReference type="GO" id="GO:0022857">
    <property type="term" value="F:transmembrane transporter activity"/>
    <property type="evidence" value="ECO:0007669"/>
    <property type="project" value="TreeGrafter"/>
</dbReference>
<evidence type="ECO:0000256" key="1">
    <source>
        <dbReference type="ARBA" id="ARBA00004651"/>
    </source>
</evidence>
<evidence type="ECO:0000256" key="2">
    <source>
        <dbReference type="ARBA" id="ARBA00022475"/>
    </source>
</evidence>
<feature type="transmembrane region" description="Helical" evidence="7">
    <location>
        <begin position="308"/>
        <end position="336"/>
    </location>
</feature>
<evidence type="ECO:0000259" key="9">
    <source>
        <dbReference type="Pfam" id="PF12704"/>
    </source>
</evidence>
<evidence type="ECO:0000256" key="4">
    <source>
        <dbReference type="ARBA" id="ARBA00022989"/>
    </source>
</evidence>
<evidence type="ECO:0000313" key="10">
    <source>
        <dbReference type="EMBL" id="MTV48257.1"/>
    </source>
</evidence>
<evidence type="ECO:0000256" key="3">
    <source>
        <dbReference type="ARBA" id="ARBA00022692"/>
    </source>
</evidence>
<sequence>MLYIVWKNLYRRRLQAIATLLGTAVGVAILMTVFLLYEGLEEGTRLGTSRMGADLLVLPANVDVETGQALFTGAPLNVYMSKHLADEVKKLPGVRTVEGRFFTQTLNDQCCSFEEETRLVGIEPKVGGTIGALVPDLQGKELNPEEILVGGRVVGGKKNSRIFVLGQMFKVAGVLETTGTGLDKSIMMPMDVAKQLARNSKALQPYWDKAGSPENLLSELLVEVDNPRQIEAVTEAIQLLGPLRVVQTNEVFLNVKKQMQLIFILLTGTGLLAVIASIVHLFARSASVVWERRGEWGLYRALGASRQYLVRLVLLESLLLSVGGALLGIGLGGYIYHQVLSMIQSYQGVPFLPPSILSIFCGVIFTVTAFTAMGLMAAGLAASRAGRIEPSLAMAKSDIQ</sequence>
<comment type="caution">
    <text evidence="10">The sequence shown here is derived from an EMBL/GenBank/DDBJ whole genome shotgun (WGS) entry which is preliminary data.</text>
</comment>
<feature type="transmembrane region" description="Helical" evidence="7">
    <location>
        <begin position="16"/>
        <end position="37"/>
    </location>
</feature>
<protein>
    <submittedName>
        <fullName evidence="10">FtsX-like permease family protein</fullName>
    </submittedName>
</protein>
<feature type="domain" description="MacB-like periplasmic core" evidence="9">
    <location>
        <begin position="17"/>
        <end position="238"/>
    </location>
</feature>